<sequence length="47" mass="5867">MEGSCHDNFVRRIWNSLKDFSMDTLIRFIHYLFYNITFSRRIPLFHQ</sequence>
<evidence type="ECO:0000313" key="1">
    <source>
        <dbReference type="EMBL" id="CDW28973.1"/>
    </source>
</evidence>
<reference evidence="1" key="1">
    <citation type="submission" date="2014-05" db="EMBL/GenBank/DDBJ databases">
        <authorList>
            <person name="Chronopoulou M."/>
        </authorList>
    </citation>
    <scope>NUCLEOTIDE SEQUENCE</scope>
    <source>
        <tissue evidence="1">Whole organism</tissue>
    </source>
</reference>
<organism evidence="1">
    <name type="scientific">Lepeophtheirus salmonis</name>
    <name type="common">Salmon louse</name>
    <name type="synonym">Caligus salmonis</name>
    <dbReference type="NCBI Taxonomy" id="72036"/>
    <lineage>
        <taxon>Eukaryota</taxon>
        <taxon>Metazoa</taxon>
        <taxon>Ecdysozoa</taxon>
        <taxon>Arthropoda</taxon>
        <taxon>Crustacea</taxon>
        <taxon>Multicrustacea</taxon>
        <taxon>Hexanauplia</taxon>
        <taxon>Copepoda</taxon>
        <taxon>Siphonostomatoida</taxon>
        <taxon>Caligidae</taxon>
        <taxon>Lepeophtheirus</taxon>
    </lineage>
</organism>
<accession>A0A0K2TSI3</accession>
<dbReference type="AlphaFoldDB" id="A0A0K2TSI3"/>
<name>A0A0K2TSI3_LEPSM</name>
<dbReference type="EMBL" id="HACA01011612">
    <property type="protein sequence ID" value="CDW28973.1"/>
    <property type="molecule type" value="Transcribed_RNA"/>
</dbReference>
<protein>
    <submittedName>
        <fullName evidence="1">Uncharacterized protein</fullName>
    </submittedName>
</protein>
<proteinExistence type="predicted"/>